<dbReference type="SUPFAM" id="SSF56925">
    <property type="entry name" value="OMPA-like"/>
    <property type="match status" value="1"/>
</dbReference>
<evidence type="ECO:0000313" key="3">
    <source>
        <dbReference type="Proteomes" id="UP000186216"/>
    </source>
</evidence>
<reference evidence="1 3" key="1">
    <citation type="submission" date="2017-01" db="EMBL/GenBank/DDBJ databases">
        <authorList>
            <person name="Varghese N."/>
            <person name="Submissions S."/>
        </authorList>
    </citation>
    <scope>NUCLEOTIDE SEQUENCE [LARGE SCALE GENOMIC DNA]</scope>
    <source>
        <strain evidence="1 3">DSM 18447</strain>
    </source>
</reference>
<evidence type="ECO:0008006" key="5">
    <source>
        <dbReference type="Google" id="ProtNLM"/>
    </source>
</evidence>
<dbReference type="RefSeq" id="WP_076524241.1">
    <property type="nucleotide sequence ID" value="NZ_CP067140.1"/>
</dbReference>
<name>A0AA46A4Z7_9RHOB</name>
<dbReference type="PROSITE" id="PS51257">
    <property type="entry name" value="PROKAR_LIPOPROTEIN"/>
    <property type="match status" value="1"/>
</dbReference>
<organism evidence="1 3">
    <name type="scientific">Paracoccus saliphilus</name>
    <dbReference type="NCBI Taxonomy" id="405559"/>
    <lineage>
        <taxon>Bacteria</taxon>
        <taxon>Pseudomonadati</taxon>
        <taxon>Pseudomonadota</taxon>
        <taxon>Alphaproteobacteria</taxon>
        <taxon>Rhodobacterales</taxon>
        <taxon>Paracoccaceae</taxon>
        <taxon>Paracoccus</taxon>
    </lineage>
</organism>
<dbReference type="AlphaFoldDB" id="A0AA46A4Z7"/>
<accession>A0AA46A4Z7</accession>
<dbReference type="Proteomes" id="UP000186216">
    <property type="component" value="Unassembled WGS sequence"/>
</dbReference>
<reference evidence="2 4" key="2">
    <citation type="submission" date="2021-01" db="EMBL/GenBank/DDBJ databases">
        <title>Biogeographic distribution of Paracoccus.</title>
        <authorList>
            <person name="Hollensteiner J."/>
            <person name="Leineberger J."/>
            <person name="Brinkhoff T."/>
            <person name="Daniel R."/>
        </authorList>
    </citation>
    <scope>NUCLEOTIDE SEQUENCE [LARGE SCALE GENOMIC DNA]</scope>
    <source>
        <strain evidence="2 4">DSM 18447</strain>
    </source>
</reference>
<keyword evidence="4" id="KW-1185">Reference proteome</keyword>
<dbReference type="InterPro" id="IPR011250">
    <property type="entry name" value="OMP/PagP_B-barrel"/>
</dbReference>
<protein>
    <recommendedName>
        <fullName evidence="5">Transferrin-binding protein B C-lobe/N-lobe beta barrel domain-containing protein</fullName>
    </recommendedName>
</protein>
<gene>
    <name evidence="2" type="ORF">JHX88_09865</name>
    <name evidence="1" type="ORF">SAMN05421772_103229</name>
</gene>
<evidence type="ECO:0000313" key="4">
    <source>
        <dbReference type="Proteomes" id="UP001215549"/>
    </source>
</evidence>
<evidence type="ECO:0000313" key="2">
    <source>
        <dbReference type="EMBL" id="WCR04982.1"/>
    </source>
</evidence>
<dbReference type="EMBL" id="FTOU01000003">
    <property type="protein sequence ID" value="SIS71728.1"/>
    <property type="molecule type" value="Genomic_DNA"/>
</dbReference>
<evidence type="ECO:0000313" key="1">
    <source>
        <dbReference type="EMBL" id="SIS71728.1"/>
    </source>
</evidence>
<dbReference type="EMBL" id="CP067140">
    <property type="protein sequence ID" value="WCR04982.1"/>
    <property type="molecule type" value="Genomic_DNA"/>
</dbReference>
<proteinExistence type="predicted"/>
<dbReference type="Gene3D" id="2.40.160.90">
    <property type="match status" value="1"/>
</dbReference>
<sequence>MYCHILKGVAVLGAITLTACGGGSSSGGGSAPGGGSGTKAPSYNSLLGQIEDFNDRYELDDPTAYDNVTTSAEMPVSGKATYSGAGGYRPASTPKGAPPPIVGKATMNASFGKGTVSGRVTNLKASPGNRTSGGTIKMEGVIRDIAVDAAVNGNLDLNGKTHKFSNRGVGVFYGRDAEGLTVVSAGKNWDGEDYVVTISGTE</sequence>
<dbReference type="Proteomes" id="UP001215549">
    <property type="component" value="Chromosome"/>
</dbReference>